<dbReference type="GeneID" id="6502507"/>
<comment type="subcellular location">
    <subcellularLocation>
        <location evidence="1 10">Endoplasmic reticulum membrane</location>
        <topology evidence="1 10">Single-pass membrane protein</topology>
    </subcellularLocation>
</comment>
<proteinExistence type="inferred from homology"/>
<evidence type="ECO:0000313" key="11">
    <source>
        <dbReference type="EMBL" id="EDV37810.2"/>
    </source>
</evidence>
<dbReference type="PANTHER" id="PTHR28650:SF1">
    <property type="entry name" value="PHOSPHATIDYLINOSITOL-GLYCAN BIOSYNTHESIS CLASS X PROTEIN"/>
    <property type="match status" value="1"/>
</dbReference>
<dbReference type="FunCoup" id="B3MGA7">
    <property type="interactions" value="34"/>
</dbReference>
<dbReference type="CTD" id="246580"/>
<keyword evidence="4 10" id="KW-0337">GPI-anchor biosynthesis</keyword>
<dbReference type="EMBL" id="CH902619">
    <property type="protein sequence ID" value="EDV37810.2"/>
    <property type="molecule type" value="Genomic_DNA"/>
</dbReference>
<protein>
    <recommendedName>
        <fullName evidence="10">Phosphatidylinositol-glycan biosynthesis class X protein</fullName>
    </recommendedName>
</protein>
<dbReference type="Pfam" id="PF08320">
    <property type="entry name" value="PIG-X"/>
    <property type="match status" value="1"/>
</dbReference>
<comment type="function">
    <text evidence="10">Stabilizing subunit of the glycosylphosphatidylinositol-mannosyltransferase I complex which catalyzes the transfer of the first mannose, via an alpha-1,4 bond from a dolichol-phosphate-mannose (Dol-P-Man) to the glucosaminyl acyl phosphatidylinositol (GlcN-(acyl)PI) intermediate to generate alpha-D-Man-(1-&gt;4)-alpha-D-GlcN-(1-&gt;6)-(1-radyl,2-acyl-sn-glycero-3-phospho)-2-acyl-inositol and participates in the sixth step of the glycosylphosphatidylinositol-anchor biosynthesis. Probably acts by stabilizing the mannosyltransferase PIGM.</text>
</comment>
<keyword evidence="12" id="KW-1185">Reference proteome</keyword>
<dbReference type="OrthoDB" id="5546453at2759"/>
<reference evidence="11 12" key="1">
    <citation type="journal article" date="2007" name="Nature">
        <title>Evolution of genes and genomes on the Drosophila phylogeny.</title>
        <authorList>
            <consortium name="Drosophila 12 Genomes Consortium"/>
            <person name="Clark A.G."/>
            <person name="Eisen M.B."/>
            <person name="Smith D.R."/>
            <person name="Bergman C.M."/>
            <person name="Oliver B."/>
            <person name="Markow T.A."/>
            <person name="Kaufman T.C."/>
            <person name="Kellis M."/>
            <person name="Gelbart W."/>
            <person name="Iyer V.N."/>
            <person name="Pollard D.A."/>
            <person name="Sackton T.B."/>
            <person name="Larracuente A.M."/>
            <person name="Singh N.D."/>
            <person name="Abad J.P."/>
            <person name="Abt D.N."/>
            <person name="Adryan B."/>
            <person name="Aguade M."/>
            <person name="Akashi H."/>
            <person name="Anderson W.W."/>
            <person name="Aquadro C.F."/>
            <person name="Ardell D.H."/>
            <person name="Arguello R."/>
            <person name="Artieri C.G."/>
            <person name="Barbash D.A."/>
            <person name="Barker D."/>
            <person name="Barsanti P."/>
            <person name="Batterham P."/>
            <person name="Batzoglou S."/>
            <person name="Begun D."/>
            <person name="Bhutkar A."/>
            <person name="Blanco E."/>
            <person name="Bosak S.A."/>
            <person name="Bradley R.K."/>
            <person name="Brand A.D."/>
            <person name="Brent M.R."/>
            <person name="Brooks A.N."/>
            <person name="Brown R.H."/>
            <person name="Butlin R.K."/>
            <person name="Caggese C."/>
            <person name="Calvi B.R."/>
            <person name="Bernardo de Carvalho A."/>
            <person name="Caspi A."/>
            <person name="Castrezana S."/>
            <person name="Celniker S.E."/>
            <person name="Chang J.L."/>
            <person name="Chapple C."/>
            <person name="Chatterji S."/>
            <person name="Chinwalla A."/>
            <person name="Civetta A."/>
            <person name="Clifton S.W."/>
            <person name="Comeron J.M."/>
            <person name="Costello J.C."/>
            <person name="Coyne J.A."/>
            <person name="Daub J."/>
            <person name="David R.G."/>
            <person name="Delcher A.L."/>
            <person name="Delehaunty K."/>
            <person name="Do C.B."/>
            <person name="Ebling H."/>
            <person name="Edwards K."/>
            <person name="Eickbush T."/>
            <person name="Evans J.D."/>
            <person name="Filipski A."/>
            <person name="Findeiss S."/>
            <person name="Freyhult E."/>
            <person name="Fulton L."/>
            <person name="Fulton R."/>
            <person name="Garcia A.C."/>
            <person name="Gardiner A."/>
            <person name="Garfield D.A."/>
            <person name="Garvin B.E."/>
            <person name="Gibson G."/>
            <person name="Gilbert D."/>
            <person name="Gnerre S."/>
            <person name="Godfrey J."/>
            <person name="Good R."/>
            <person name="Gotea V."/>
            <person name="Gravely B."/>
            <person name="Greenberg A.J."/>
            <person name="Griffiths-Jones S."/>
            <person name="Gross S."/>
            <person name="Guigo R."/>
            <person name="Gustafson E.A."/>
            <person name="Haerty W."/>
            <person name="Hahn M.W."/>
            <person name="Halligan D.L."/>
            <person name="Halpern A.L."/>
            <person name="Halter G.M."/>
            <person name="Han M.V."/>
            <person name="Heger A."/>
            <person name="Hillier L."/>
            <person name="Hinrichs A.S."/>
            <person name="Holmes I."/>
            <person name="Hoskins R.A."/>
            <person name="Hubisz M.J."/>
            <person name="Hultmark D."/>
            <person name="Huntley M.A."/>
            <person name="Jaffe D.B."/>
            <person name="Jagadeeshan S."/>
            <person name="Jeck W.R."/>
            <person name="Johnson J."/>
            <person name="Jones C.D."/>
            <person name="Jordan W.C."/>
            <person name="Karpen G.H."/>
            <person name="Kataoka E."/>
            <person name="Keightley P.D."/>
            <person name="Kheradpour P."/>
            <person name="Kirkness E.F."/>
            <person name="Koerich L.B."/>
            <person name="Kristiansen K."/>
            <person name="Kudrna D."/>
            <person name="Kulathinal R.J."/>
            <person name="Kumar S."/>
            <person name="Kwok R."/>
            <person name="Lander E."/>
            <person name="Langley C.H."/>
            <person name="Lapoint R."/>
            <person name="Lazzaro B.P."/>
            <person name="Lee S.J."/>
            <person name="Levesque L."/>
            <person name="Li R."/>
            <person name="Lin C.F."/>
            <person name="Lin M.F."/>
            <person name="Lindblad-Toh K."/>
            <person name="Llopart A."/>
            <person name="Long M."/>
            <person name="Low L."/>
            <person name="Lozovsky E."/>
            <person name="Lu J."/>
            <person name="Luo M."/>
            <person name="Machado C.A."/>
            <person name="Makalowski W."/>
            <person name="Marzo M."/>
            <person name="Matsuda M."/>
            <person name="Matzkin L."/>
            <person name="McAllister B."/>
            <person name="McBride C.S."/>
            <person name="McKernan B."/>
            <person name="McKernan K."/>
            <person name="Mendez-Lago M."/>
            <person name="Minx P."/>
            <person name="Mollenhauer M.U."/>
            <person name="Montooth K."/>
            <person name="Mount S.M."/>
            <person name="Mu X."/>
            <person name="Myers E."/>
            <person name="Negre B."/>
            <person name="Newfeld S."/>
            <person name="Nielsen R."/>
            <person name="Noor M.A."/>
            <person name="O'Grady P."/>
            <person name="Pachter L."/>
            <person name="Papaceit M."/>
            <person name="Parisi M.J."/>
            <person name="Parisi M."/>
            <person name="Parts L."/>
            <person name="Pedersen J.S."/>
            <person name="Pesole G."/>
            <person name="Phillippy A.M."/>
            <person name="Ponting C.P."/>
            <person name="Pop M."/>
            <person name="Porcelli D."/>
            <person name="Powell J.R."/>
            <person name="Prohaska S."/>
            <person name="Pruitt K."/>
            <person name="Puig M."/>
            <person name="Quesneville H."/>
            <person name="Ram K.R."/>
            <person name="Rand D."/>
            <person name="Rasmussen M.D."/>
            <person name="Reed L.K."/>
            <person name="Reenan R."/>
            <person name="Reily A."/>
            <person name="Remington K.A."/>
            <person name="Rieger T.T."/>
            <person name="Ritchie M.G."/>
            <person name="Robin C."/>
            <person name="Rogers Y.H."/>
            <person name="Rohde C."/>
            <person name="Rozas J."/>
            <person name="Rubenfield M.J."/>
            <person name="Ruiz A."/>
            <person name="Russo S."/>
            <person name="Salzberg S.L."/>
            <person name="Sanchez-Gracia A."/>
            <person name="Saranga D.J."/>
            <person name="Sato H."/>
            <person name="Schaeffer S.W."/>
            <person name="Schatz M.C."/>
            <person name="Schlenke T."/>
            <person name="Schwartz R."/>
            <person name="Segarra C."/>
            <person name="Singh R.S."/>
            <person name="Sirot L."/>
            <person name="Sirota M."/>
            <person name="Sisneros N.B."/>
            <person name="Smith C.D."/>
            <person name="Smith T.F."/>
            <person name="Spieth J."/>
            <person name="Stage D.E."/>
            <person name="Stark A."/>
            <person name="Stephan W."/>
            <person name="Strausberg R.L."/>
            <person name="Strempel S."/>
            <person name="Sturgill D."/>
            <person name="Sutton G."/>
            <person name="Sutton G.G."/>
            <person name="Tao W."/>
            <person name="Teichmann S."/>
            <person name="Tobari Y.N."/>
            <person name="Tomimura Y."/>
            <person name="Tsolas J.M."/>
            <person name="Valente V.L."/>
            <person name="Venter E."/>
            <person name="Venter J.C."/>
            <person name="Vicario S."/>
            <person name="Vieira F.G."/>
            <person name="Vilella A.J."/>
            <person name="Villasante A."/>
            <person name="Walenz B."/>
            <person name="Wang J."/>
            <person name="Wasserman M."/>
            <person name="Watts T."/>
            <person name="Wilson D."/>
            <person name="Wilson R.K."/>
            <person name="Wing R.A."/>
            <person name="Wolfner M.F."/>
            <person name="Wong A."/>
            <person name="Wong G.K."/>
            <person name="Wu C.I."/>
            <person name="Wu G."/>
            <person name="Yamamoto D."/>
            <person name="Yang H.P."/>
            <person name="Yang S.P."/>
            <person name="Yorke J.A."/>
            <person name="Yoshida K."/>
            <person name="Zdobnov E."/>
            <person name="Zhang P."/>
            <person name="Zhang Y."/>
            <person name="Zimin A.V."/>
            <person name="Baldwin J."/>
            <person name="Abdouelleil A."/>
            <person name="Abdulkadir J."/>
            <person name="Abebe A."/>
            <person name="Abera B."/>
            <person name="Abreu J."/>
            <person name="Acer S.C."/>
            <person name="Aftuck L."/>
            <person name="Alexander A."/>
            <person name="An P."/>
            <person name="Anderson E."/>
            <person name="Anderson S."/>
            <person name="Arachi H."/>
            <person name="Azer M."/>
            <person name="Bachantsang P."/>
            <person name="Barry A."/>
            <person name="Bayul T."/>
            <person name="Berlin A."/>
            <person name="Bessette D."/>
            <person name="Bloom T."/>
            <person name="Blye J."/>
            <person name="Boguslavskiy L."/>
            <person name="Bonnet C."/>
            <person name="Boukhgalter B."/>
            <person name="Bourzgui I."/>
            <person name="Brown A."/>
            <person name="Cahill P."/>
            <person name="Channer S."/>
            <person name="Cheshatsang Y."/>
            <person name="Chuda L."/>
            <person name="Citroen M."/>
            <person name="Collymore A."/>
            <person name="Cooke P."/>
            <person name="Costello M."/>
            <person name="D'Aco K."/>
            <person name="Daza R."/>
            <person name="De Haan G."/>
            <person name="DeGray S."/>
            <person name="DeMaso C."/>
            <person name="Dhargay N."/>
            <person name="Dooley K."/>
            <person name="Dooley E."/>
            <person name="Doricent M."/>
            <person name="Dorje P."/>
            <person name="Dorjee K."/>
            <person name="Dupes A."/>
            <person name="Elong R."/>
            <person name="Falk J."/>
            <person name="Farina A."/>
            <person name="Faro S."/>
            <person name="Ferguson D."/>
            <person name="Fisher S."/>
            <person name="Foley C.D."/>
            <person name="Franke A."/>
            <person name="Friedrich D."/>
            <person name="Gadbois L."/>
            <person name="Gearin G."/>
            <person name="Gearin C.R."/>
            <person name="Giannoukos G."/>
            <person name="Goode T."/>
            <person name="Graham J."/>
            <person name="Grandbois E."/>
            <person name="Grewal S."/>
            <person name="Gyaltsen K."/>
            <person name="Hafez N."/>
            <person name="Hagos B."/>
            <person name="Hall J."/>
            <person name="Henson C."/>
            <person name="Hollinger A."/>
            <person name="Honan T."/>
            <person name="Huard M.D."/>
            <person name="Hughes L."/>
            <person name="Hurhula B."/>
            <person name="Husby M.E."/>
            <person name="Kamat A."/>
            <person name="Kanga B."/>
            <person name="Kashin S."/>
            <person name="Khazanovich D."/>
            <person name="Kisner P."/>
            <person name="Lance K."/>
            <person name="Lara M."/>
            <person name="Lee W."/>
            <person name="Lennon N."/>
            <person name="Letendre F."/>
            <person name="LeVine R."/>
            <person name="Lipovsky A."/>
            <person name="Liu X."/>
            <person name="Liu J."/>
            <person name="Liu S."/>
            <person name="Lokyitsang T."/>
            <person name="Lokyitsang Y."/>
            <person name="Lubonja R."/>
            <person name="Lui A."/>
            <person name="MacDonald P."/>
            <person name="Magnisalis V."/>
            <person name="Maru K."/>
            <person name="Matthews C."/>
            <person name="McCusker W."/>
            <person name="McDonough S."/>
            <person name="Mehta T."/>
            <person name="Meldrim J."/>
            <person name="Meneus L."/>
            <person name="Mihai O."/>
            <person name="Mihalev A."/>
            <person name="Mihova T."/>
            <person name="Mittelman R."/>
            <person name="Mlenga V."/>
            <person name="Montmayeur A."/>
            <person name="Mulrain L."/>
            <person name="Navidi A."/>
            <person name="Naylor J."/>
            <person name="Negash T."/>
            <person name="Nguyen T."/>
            <person name="Nguyen N."/>
            <person name="Nicol R."/>
            <person name="Norbu C."/>
            <person name="Norbu N."/>
            <person name="Novod N."/>
            <person name="O'Neill B."/>
            <person name="Osman S."/>
            <person name="Markiewicz E."/>
            <person name="Oyono O.L."/>
            <person name="Patti C."/>
            <person name="Phunkhang P."/>
            <person name="Pierre F."/>
            <person name="Priest M."/>
            <person name="Raghuraman S."/>
            <person name="Rege F."/>
            <person name="Reyes R."/>
            <person name="Rise C."/>
            <person name="Rogov P."/>
            <person name="Ross K."/>
            <person name="Ryan E."/>
            <person name="Settipalli S."/>
            <person name="Shea T."/>
            <person name="Sherpa N."/>
            <person name="Shi L."/>
            <person name="Shih D."/>
            <person name="Sparrow T."/>
            <person name="Spaulding J."/>
            <person name="Stalker J."/>
            <person name="Stange-Thomann N."/>
            <person name="Stavropoulos S."/>
            <person name="Stone C."/>
            <person name="Strader C."/>
            <person name="Tesfaye S."/>
            <person name="Thomson T."/>
            <person name="Thoulutsang Y."/>
            <person name="Thoulutsang D."/>
            <person name="Topham K."/>
            <person name="Topping I."/>
            <person name="Tsamla T."/>
            <person name="Vassiliev H."/>
            <person name="Vo A."/>
            <person name="Wangchuk T."/>
            <person name="Wangdi T."/>
            <person name="Weiand M."/>
            <person name="Wilkinson J."/>
            <person name="Wilson A."/>
            <person name="Yadav S."/>
            <person name="Young G."/>
            <person name="Yu Q."/>
            <person name="Zembek L."/>
            <person name="Zhong D."/>
            <person name="Zimmer A."/>
            <person name="Zwirko Z."/>
            <person name="Jaffe D.B."/>
            <person name="Alvarez P."/>
            <person name="Brockman W."/>
            <person name="Butler J."/>
            <person name="Chin C."/>
            <person name="Gnerre S."/>
            <person name="Grabherr M."/>
            <person name="Kleber M."/>
            <person name="Mauceli E."/>
            <person name="MacCallum I."/>
        </authorList>
    </citation>
    <scope>NUCLEOTIDE SEQUENCE [LARGE SCALE GENOMIC DNA]</scope>
    <source>
        <strain evidence="12">Tucson 14024-0371.13</strain>
    </source>
</reference>
<evidence type="ECO:0000256" key="6">
    <source>
        <dbReference type="ARBA" id="ARBA00022824"/>
    </source>
</evidence>
<sequence>MFFKETKHMYAFMLVLGLLGSMVSGYMLEAPVVQIDMDRVGMHRTLSYRIRFDYSLVGLDCEYVLLQSLPASVYISTDELDDLRRLKRLNAIYPKFVNIELAAERADTVSILLRGAPKIMETLGLPVHFRYHSPSDKRSVATVTIPLPELYFNCPIADMELIDSDLVARPDKHYCLNVPESRFDENIVKDGVPTTKANLERCNWRRLHVDCRVKTSLRTEIPVGNARAYGPVLGFTILLGWSMALWIIIRSLANTRRINQRLNEQRLLQQKVN</sequence>
<dbReference type="PANTHER" id="PTHR28650">
    <property type="entry name" value="PHOSPHATIDYLINOSITOL-GLYCAN BIOSYNTHESIS CLASS X PROTEIN"/>
    <property type="match status" value="1"/>
</dbReference>
<evidence type="ECO:0000256" key="2">
    <source>
        <dbReference type="ARBA" id="ARBA00004687"/>
    </source>
</evidence>
<keyword evidence="6 10" id="KW-0256">Endoplasmic reticulum</keyword>
<evidence type="ECO:0000256" key="8">
    <source>
        <dbReference type="ARBA" id="ARBA00023136"/>
    </source>
</evidence>
<comment type="pathway">
    <text evidence="2 10">Glycolipid biosynthesis; glycosylphosphatidylinositol-anchor biosynthesis.</text>
</comment>
<keyword evidence="5 10" id="KW-0812">Transmembrane</keyword>
<keyword evidence="7 10" id="KW-1133">Transmembrane helix</keyword>
<dbReference type="KEGG" id="dan:6502507"/>
<dbReference type="InterPro" id="IPR013233">
    <property type="entry name" value="PIG-X/PBN1"/>
</dbReference>
<keyword evidence="9" id="KW-0325">Glycoprotein</keyword>
<evidence type="ECO:0000256" key="3">
    <source>
        <dbReference type="ARBA" id="ARBA00010345"/>
    </source>
</evidence>
<dbReference type="GO" id="GO:0005789">
    <property type="term" value="C:endoplasmic reticulum membrane"/>
    <property type="evidence" value="ECO:0007669"/>
    <property type="project" value="UniProtKB-SubCell"/>
</dbReference>
<dbReference type="HOGENOM" id="CLU_2111350_0_0_1"/>
<keyword evidence="8 10" id="KW-0472">Membrane</keyword>
<evidence type="ECO:0000256" key="1">
    <source>
        <dbReference type="ARBA" id="ARBA00004389"/>
    </source>
</evidence>
<evidence type="ECO:0000256" key="10">
    <source>
        <dbReference type="RuleBase" id="RU366056"/>
    </source>
</evidence>
<evidence type="ECO:0000256" key="7">
    <source>
        <dbReference type="ARBA" id="ARBA00022989"/>
    </source>
</evidence>
<accession>B3MGA7</accession>
<dbReference type="GO" id="GO:0006506">
    <property type="term" value="P:GPI anchor biosynthetic process"/>
    <property type="evidence" value="ECO:0007669"/>
    <property type="project" value="UniProtKB-UniPathway"/>
</dbReference>
<gene>
    <name evidence="11" type="primary">Dana\GF19764</name>
    <name evidence="11" type="synonym">dana_GLEANR_22170</name>
    <name evidence="11" type="ORF">GF19764</name>
</gene>
<evidence type="ECO:0000256" key="4">
    <source>
        <dbReference type="ARBA" id="ARBA00022502"/>
    </source>
</evidence>
<dbReference type="AlphaFoldDB" id="B3MGA7"/>
<comment type="similarity">
    <text evidence="3 10">Belongs to the PIGX family.</text>
</comment>
<dbReference type="UniPathway" id="UPA00196"/>
<organism evidence="11 12">
    <name type="scientific">Drosophila ananassae</name>
    <name type="common">Fruit fly</name>
    <dbReference type="NCBI Taxonomy" id="7217"/>
    <lineage>
        <taxon>Eukaryota</taxon>
        <taxon>Metazoa</taxon>
        <taxon>Ecdysozoa</taxon>
        <taxon>Arthropoda</taxon>
        <taxon>Hexapoda</taxon>
        <taxon>Insecta</taxon>
        <taxon>Pterygota</taxon>
        <taxon>Neoptera</taxon>
        <taxon>Endopterygota</taxon>
        <taxon>Diptera</taxon>
        <taxon>Brachycera</taxon>
        <taxon>Muscomorpha</taxon>
        <taxon>Ephydroidea</taxon>
        <taxon>Drosophilidae</taxon>
        <taxon>Drosophila</taxon>
        <taxon>Sophophora</taxon>
    </lineage>
</organism>
<name>B3MGA7_DROAN</name>
<evidence type="ECO:0000313" key="12">
    <source>
        <dbReference type="Proteomes" id="UP000007801"/>
    </source>
</evidence>
<evidence type="ECO:0000256" key="5">
    <source>
        <dbReference type="ARBA" id="ARBA00022692"/>
    </source>
</evidence>
<dbReference type="Proteomes" id="UP000007801">
    <property type="component" value="Unassembled WGS sequence"/>
</dbReference>
<dbReference type="InParanoid" id="B3MGA7"/>
<dbReference type="InterPro" id="IPR040039">
    <property type="entry name" value="PIGX"/>
</dbReference>
<evidence type="ECO:0000256" key="9">
    <source>
        <dbReference type="ARBA" id="ARBA00023180"/>
    </source>
</evidence>
<feature type="transmembrane region" description="Helical" evidence="10">
    <location>
        <begin position="228"/>
        <end position="249"/>
    </location>
</feature>
<dbReference type="STRING" id="7217.B3MGA7"/>